<reference evidence="1" key="1">
    <citation type="submission" date="2018-07" db="EMBL/GenBank/DDBJ databases">
        <authorList>
            <consortium name="Genoscope - CEA"/>
            <person name="William W."/>
        </authorList>
    </citation>
    <scope>NUCLEOTIDE SEQUENCE</scope>
    <source>
        <strain evidence="1">IK1</strain>
    </source>
</reference>
<name>A0A653AEK9_UNCDX</name>
<evidence type="ECO:0008006" key="2">
    <source>
        <dbReference type="Google" id="ProtNLM"/>
    </source>
</evidence>
<proteinExistence type="predicted"/>
<protein>
    <recommendedName>
        <fullName evidence="2">Ankyrin repeat protein</fullName>
    </recommendedName>
</protein>
<dbReference type="Gene3D" id="1.25.40.20">
    <property type="entry name" value="Ankyrin repeat-containing domain"/>
    <property type="match status" value="1"/>
</dbReference>
<organism evidence="1">
    <name type="scientific">Uncultured Desulfatiglans sp</name>
    <dbReference type="NCBI Taxonomy" id="1748965"/>
    <lineage>
        <taxon>Bacteria</taxon>
        <taxon>Pseudomonadati</taxon>
        <taxon>Thermodesulfobacteriota</taxon>
        <taxon>Desulfobacteria</taxon>
        <taxon>Desulfatiglandales</taxon>
        <taxon>Desulfatiglandaceae</taxon>
        <taxon>Desulfatiglans</taxon>
        <taxon>environmental samples</taxon>
    </lineage>
</organism>
<evidence type="ECO:0000313" key="1">
    <source>
        <dbReference type="EMBL" id="VBB46467.1"/>
    </source>
</evidence>
<sequence>MREKQDIIKDLYKDAKHGHWERVLSHWRRDAQLAQQCSRYQKLSSGWTFLHQAAYFGHEAACLELIRLGAAVEGLSHERQSAADVAEKRKYPALASLLRRASHGPESLWSAPKDPNLLPSSNLWIEAAERRASEAMCVGYGGGVVKISKGSRYFVDSFGRTLVGWHGSYDPPCGMDGEPMV</sequence>
<dbReference type="InterPro" id="IPR036770">
    <property type="entry name" value="Ankyrin_rpt-contain_sf"/>
</dbReference>
<dbReference type="EMBL" id="UPXX01000031">
    <property type="protein sequence ID" value="VBB46467.1"/>
    <property type="molecule type" value="Genomic_DNA"/>
</dbReference>
<dbReference type="SUPFAM" id="SSF48403">
    <property type="entry name" value="Ankyrin repeat"/>
    <property type="match status" value="1"/>
</dbReference>
<accession>A0A653AEK9</accession>
<gene>
    <name evidence="1" type="ORF">TRIP_B40302</name>
</gene>
<dbReference type="AlphaFoldDB" id="A0A653AEK9"/>